<keyword evidence="2" id="KW-1185">Reference proteome</keyword>
<gene>
    <name evidence="1" type="ORF">SAMN05443529_10990</name>
</gene>
<dbReference type="EMBL" id="FNCP01000009">
    <property type="protein sequence ID" value="SDH07074.1"/>
    <property type="molecule type" value="Genomic_DNA"/>
</dbReference>
<organism evidence="1 2">
    <name type="scientific">Desulfosporosinus hippei DSM 8344</name>
    <dbReference type="NCBI Taxonomy" id="1121419"/>
    <lineage>
        <taxon>Bacteria</taxon>
        <taxon>Bacillati</taxon>
        <taxon>Bacillota</taxon>
        <taxon>Clostridia</taxon>
        <taxon>Eubacteriales</taxon>
        <taxon>Desulfitobacteriaceae</taxon>
        <taxon>Desulfosporosinus</taxon>
    </lineage>
</organism>
<dbReference type="RefSeq" id="WP_092332766.1">
    <property type="nucleotide sequence ID" value="NZ_FNCP01000009.1"/>
</dbReference>
<accession>A0A1G7ZEG6</accession>
<sequence length="113" mass="13022">MDKLLEKLKEYLHMDTEIPFEEFSEYYRTLIAELNQTFGDLDKDTRVKALYICSIVQSNAEARAKESKANPKAYKKISAKCAFWSDAIKFNLGKDGMSLEEIEQATEEINTNI</sequence>
<reference evidence="2" key="1">
    <citation type="submission" date="2016-10" db="EMBL/GenBank/DDBJ databases">
        <authorList>
            <person name="Varghese N."/>
            <person name="Submissions S."/>
        </authorList>
    </citation>
    <scope>NUCLEOTIDE SEQUENCE [LARGE SCALE GENOMIC DNA]</scope>
    <source>
        <strain evidence="2">DSM 8344</strain>
    </source>
</reference>
<name>A0A1G7ZEG6_9FIRM</name>
<protein>
    <submittedName>
        <fullName evidence="1">Uncharacterized protein</fullName>
    </submittedName>
</protein>
<evidence type="ECO:0000313" key="1">
    <source>
        <dbReference type="EMBL" id="SDH07074.1"/>
    </source>
</evidence>
<dbReference type="AlphaFoldDB" id="A0A1G7ZEG6"/>
<proteinExistence type="predicted"/>
<dbReference type="Proteomes" id="UP000198656">
    <property type="component" value="Unassembled WGS sequence"/>
</dbReference>
<dbReference type="STRING" id="1121419.SAMN05443529_10990"/>
<evidence type="ECO:0000313" key="2">
    <source>
        <dbReference type="Proteomes" id="UP000198656"/>
    </source>
</evidence>
<dbReference type="OrthoDB" id="1787088at2"/>